<evidence type="ECO:0000313" key="1">
    <source>
        <dbReference type="EMBL" id="DAD47161.1"/>
    </source>
</evidence>
<comment type="caution">
    <text evidence="1">The sequence shown here is derived from an EMBL/GenBank/DDBJ whole genome shotgun (WGS) entry which is preliminary data.</text>
</comment>
<name>A0A822ZUG1_NELNU</name>
<organism evidence="1 2">
    <name type="scientific">Nelumbo nucifera</name>
    <name type="common">Sacred lotus</name>
    <dbReference type="NCBI Taxonomy" id="4432"/>
    <lineage>
        <taxon>Eukaryota</taxon>
        <taxon>Viridiplantae</taxon>
        <taxon>Streptophyta</taxon>
        <taxon>Embryophyta</taxon>
        <taxon>Tracheophyta</taxon>
        <taxon>Spermatophyta</taxon>
        <taxon>Magnoliopsida</taxon>
        <taxon>Proteales</taxon>
        <taxon>Nelumbonaceae</taxon>
        <taxon>Nelumbo</taxon>
    </lineage>
</organism>
<evidence type="ECO:0000313" key="2">
    <source>
        <dbReference type="Proteomes" id="UP000607653"/>
    </source>
</evidence>
<dbReference type="EMBL" id="DUZY01000008">
    <property type="protein sequence ID" value="DAD47161.1"/>
    <property type="molecule type" value="Genomic_DNA"/>
</dbReference>
<keyword evidence="2" id="KW-1185">Reference proteome</keyword>
<dbReference type="AlphaFoldDB" id="A0A822ZUG1"/>
<accession>A0A822ZUG1</accession>
<sequence>MPDLIESGWRVVDNKDSRGILYTSDSNGTSADLHPCTSLDTGYREMNKGVLRSNRRWDTFSWLLKSSVETCAPCPHQKVVSQKRNPIKLFSAVGEPRMLGGGEVGSHDRHGLILGWAYYLMMLKLRIYPQINVLGGRYAQRYTGYRHDKLKHQEVRANMGTLIVKRI</sequence>
<gene>
    <name evidence="1" type="ORF">HUJ06_017098</name>
</gene>
<protein>
    <submittedName>
        <fullName evidence="1">Uncharacterized protein</fullName>
    </submittedName>
</protein>
<reference evidence="1 2" key="1">
    <citation type="journal article" date="2020" name="Mol. Biol. Evol.">
        <title>Distinct Expression and Methylation Patterns for Genes with Different Fates following a Single Whole-Genome Duplication in Flowering Plants.</title>
        <authorList>
            <person name="Shi T."/>
            <person name="Rahmani R.S."/>
            <person name="Gugger P.F."/>
            <person name="Wang M."/>
            <person name="Li H."/>
            <person name="Zhang Y."/>
            <person name="Li Z."/>
            <person name="Wang Q."/>
            <person name="Van de Peer Y."/>
            <person name="Marchal K."/>
            <person name="Chen J."/>
        </authorList>
    </citation>
    <scope>NUCLEOTIDE SEQUENCE [LARGE SCALE GENOMIC DNA]</scope>
    <source>
        <tissue evidence="1">Leaf</tissue>
    </source>
</reference>
<proteinExistence type="predicted"/>
<dbReference type="Proteomes" id="UP000607653">
    <property type="component" value="Unassembled WGS sequence"/>
</dbReference>